<name>A0A812M6W9_9DINO</name>
<reference evidence="1" key="1">
    <citation type="submission" date="2021-02" db="EMBL/GenBank/DDBJ databases">
        <authorList>
            <person name="Dougan E. K."/>
            <person name="Rhodes N."/>
            <person name="Thang M."/>
            <person name="Chan C."/>
        </authorList>
    </citation>
    <scope>NUCLEOTIDE SEQUENCE</scope>
</reference>
<dbReference type="OrthoDB" id="2016582at2759"/>
<comment type="caution">
    <text evidence="1">The sequence shown here is derived from an EMBL/GenBank/DDBJ whole genome shotgun (WGS) entry which is preliminary data.</text>
</comment>
<dbReference type="AlphaFoldDB" id="A0A812M6W9"/>
<evidence type="ECO:0008006" key="3">
    <source>
        <dbReference type="Google" id="ProtNLM"/>
    </source>
</evidence>
<dbReference type="Proteomes" id="UP000604046">
    <property type="component" value="Unassembled WGS sequence"/>
</dbReference>
<keyword evidence="2" id="KW-1185">Reference proteome</keyword>
<proteinExistence type="predicted"/>
<dbReference type="EMBL" id="CAJNDS010001202">
    <property type="protein sequence ID" value="CAE7251521.1"/>
    <property type="molecule type" value="Genomic_DNA"/>
</dbReference>
<evidence type="ECO:0000313" key="2">
    <source>
        <dbReference type="Proteomes" id="UP000604046"/>
    </source>
</evidence>
<sequence length="347" mass="38971">MVGGTLVGIGKMDKEGKPVPLTQDARPIVMGHVFRKLVFKCTFRLDATTIRDRLLPHQVAVGVSGGAEALVHATRDWIGRSRGDATSVLLQKDVKNAFNEILPEIFLDECRRHAPSSARFAEWCYGTPSNLVYDGEVATSSRGQQGCPMMMSLFCLARKRLVEEAQANIGSDVLFAPEYADDGFSGGRVDEVLRLFREELRLAEEYGLRYDLSNCTLYLLAGDAFRGDVSAFQALGVRIDTTCNIQILKTPVCGSPEFLAEWKSDFERQFQALEELDQKHVAFHLLQTCMGWPQLNYLGRTAPRHFLIPLLEWYDGRYREAFENLFGGKLTNAQWLQAMLPRALLVV</sequence>
<organism evidence="1 2">
    <name type="scientific">Symbiodinium natans</name>
    <dbReference type="NCBI Taxonomy" id="878477"/>
    <lineage>
        <taxon>Eukaryota</taxon>
        <taxon>Sar</taxon>
        <taxon>Alveolata</taxon>
        <taxon>Dinophyceae</taxon>
        <taxon>Suessiales</taxon>
        <taxon>Symbiodiniaceae</taxon>
        <taxon>Symbiodinium</taxon>
    </lineage>
</organism>
<accession>A0A812M6W9</accession>
<evidence type="ECO:0000313" key="1">
    <source>
        <dbReference type="EMBL" id="CAE7251521.1"/>
    </source>
</evidence>
<protein>
    <recommendedName>
        <fullName evidence="3">Reverse transcriptase domain-containing protein</fullName>
    </recommendedName>
</protein>
<gene>
    <name evidence="1" type="ORF">SNAT2548_LOCUS12469</name>
</gene>